<dbReference type="Gene3D" id="3.10.180.10">
    <property type="entry name" value="2,3-Dihydroxybiphenyl 1,2-Dioxygenase, domain 1"/>
    <property type="match status" value="2"/>
</dbReference>
<gene>
    <name evidence="2" type="ORF">NOF55_15500</name>
</gene>
<reference evidence="2" key="1">
    <citation type="submission" date="2022-07" db="EMBL/GenBank/DDBJ databases">
        <title>Ectorhizobium quercum gen.nov., sp. nov.</title>
        <authorList>
            <person name="Ma T."/>
            <person name="Li Y."/>
        </authorList>
    </citation>
    <scope>NUCLEOTIDE SEQUENCE</scope>
    <source>
        <strain evidence="2">BDR2-2</strain>
    </source>
</reference>
<dbReference type="RefSeq" id="WP_306412350.1">
    <property type="nucleotide sequence ID" value="NZ_JANFPI010000005.1"/>
</dbReference>
<comment type="caution">
    <text evidence="2">The sequence shown here is derived from an EMBL/GenBank/DDBJ whole genome shotgun (WGS) entry which is preliminary data.</text>
</comment>
<dbReference type="Proteomes" id="UP001208771">
    <property type="component" value="Unassembled WGS sequence"/>
</dbReference>
<dbReference type="InterPro" id="IPR037523">
    <property type="entry name" value="VOC_core"/>
</dbReference>
<dbReference type="PANTHER" id="PTHR33993:SF14">
    <property type="entry name" value="GB|AAF24581.1"/>
    <property type="match status" value="1"/>
</dbReference>
<accession>A0AAE3N3A5</accession>
<dbReference type="InterPro" id="IPR004360">
    <property type="entry name" value="Glyas_Fos-R_dOase_dom"/>
</dbReference>
<dbReference type="CDD" id="cd07247">
    <property type="entry name" value="SgaA_N_like"/>
    <property type="match status" value="2"/>
</dbReference>
<dbReference type="SUPFAM" id="SSF54593">
    <property type="entry name" value="Glyoxalase/Bleomycin resistance protein/Dihydroxybiphenyl dioxygenase"/>
    <property type="match status" value="2"/>
</dbReference>
<dbReference type="Pfam" id="PF00903">
    <property type="entry name" value="Glyoxalase"/>
    <property type="match status" value="1"/>
</dbReference>
<evidence type="ECO:0000313" key="2">
    <source>
        <dbReference type="EMBL" id="MCX8998520.1"/>
    </source>
</evidence>
<dbReference type="PROSITE" id="PS51819">
    <property type="entry name" value="VOC"/>
    <property type="match status" value="2"/>
</dbReference>
<feature type="domain" description="VOC" evidence="1">
    <location>
        <begin position="143"/>
        <end position="258"/>
    </location>
</feature>
<evidence type="ECO:0000313" key="3">
    <source>
        <dbReference type="Proteomes" id="UP001208771"/>
    </source>
</evidence>
<keyword evidence="3" id="KW-1185">Reference proteome</keyword>
<dbReference type="Pfam" id="PF18029">
    <property type="entry name" value="Glyoxalase_6"/>
    <property type="match status" value="1"/>
</dbReference>
<feature type="domain" description="VOC" evidence="1">
    <location>
        <begin position="7"/>
        <end position="126"/>
    </location>
</feature>
<protein>
    <submittedName>
        <fullName evidence="2">VOC family protein</fullName>
    </submittedName>
</protein>
<proteinExistence type="predicted"/>
<dbReference type="InterPro" id="IPR041581">
    <property type="entry name" value="Glyoxalase_6"/>
</dbReference>
<sequence>MPEDFGQFIWYELMTTDVEAAARFYTALTGWSAKTLSMPSMDYTILELPGQPVGVGGIMELQAIHKAEGIPPNWSGYISVDDVDLCAAELVMLGGSIRRQPEDIPGVGRLAVAADPHGAVFILFALVPEADAPPCATPGVAGTIGWHELLSGPPEEAFPFYEKLFGWKKADTIDMGEMGAYQLFAIGDKVSGGMMQKPADAPMAYWAFYISVPALDAAVETLTAGGGTVVFGPQEVPGGDFIVQATDPQGAYFCLVAPKR</sequence>
<organism evidence="2 3">
    <name type="scientific">Ectorhizobium quercum</name>
    <dbReference type="NCBI Taxonomy" id="2965071"/>
    <lineage>
        <taxon>Bacteria</taxon>
        <taxon>Pseudomonadati</taxon>
        <taxon>Pseudomonadota</taxon>
        <taxon>Alphaproteobacteria</taxon>
        <taxon>Hyphomicrobiales</taxon>
        <taxon>Rhizobiaceae</taxon>
        <taxon>Ectorhizobium</taxon>
    </lineage>
</organism>
<dbReference type="InterPro" id="IPR052164">
    <property type="entry name" value="Anthracycline_SecMetBiosynth"/>
</dbReference>
<evidence type="ECO:0000259" key="1">
    <source>
        <dbReference type="PROSITE" id="PS51819"/>
    </source>
</evidence>
<dbReference type="AlphaFoldDB" id="A0AAE3N3A5"/>
<dbReference type="EMBL" id="JANFPI010000005">
    <property type="protein sequence ID" value="MCX8998520.1"/>
    <property type="molecule type" value="Genomic_DNA"/>
</dbReference>
<dbReference type="PANTHER" id="PTHR33993">
    <property type="entry name" value="GLYOXALASE-RELATED"/>
    <property type="match status" value="1"/>
</dbReference>
<dbReference type="InterPro" id="IPR029068">
    <property type="entry name" value="Glyas_Bleomycin-R_OHBP_Dase"/>
</dbReference>
<name>A0AAE3N3A5_9HYPH</name>